<dbReference type="RefSeq" id="WP_349085002.1">
    <property type="nucleotide sequence ID" value="NZ_JBBMEK010000091.1"/>
</dbReference>
<keyword evidence="3" id="KW-1185">Reference proteome</keyword>
<dbReference type="Proteomes" id="UP001469749">
    <property type="component" value="Unassembled WGS sequence"/>
</dbReference>
<dbReference type="InterPro" id="IPR021361">
    <property type="entry name" value="Tad2-like_dom"/>
</dbReference>
<comment type="caution">
    <text evidence="2">The sequence shown here is derived from an EMBL/GenBank/DDBJ whole genome shotgun (WGS) entry which is preliminary data.</text>
</comment>
<gene>
    <name evidence="2" type="ORF">WMO25_08670</name>
</gene>
<accession>A0ABV1B5D6</accession>
<evidence type="ECO:0000259" key="1">
    <source>
        <dbReference type="Pfam" id="PF11195"/>
    </source>
</evidence>
<organism evidence="2 3">
    <name type="scientific">Coprococcus intestinihominis</name>
    <dbReference type="NCBI Taxonomy" id="3133154"/>
    <lineage>
        <taxon>Bacteria</taxon>
        <taxon>Bacillati</taxon>
        <taxon>Bacillota</taxon>
        <taxon>Clostridia</taxon>
        <taxon>Lachnospirales</taxon>
        <taxon>Lachnospiraceae</taxon>
        <taxon>Coprococcus</taxon>
    </lineage>
</organism>
<dbReference type="EMBL" id="JBBMEK010000091">
    <property type="protein sequence ID" value="MEQ2365171.1"/>
    <property type="molecule type" value="Genomic_DNA"/>
</dbReference>
<protein>
    <submittedName>
        <fullName evidence="2">DUF2829 domain-containing protein</fullName>
    </submittedName>
</protein>
<sequence length="252" mass="28894">MKKEDLFKQWEELKTKEEDIDCIILYIHMPTGEEEVIVNPNVVDKMQYIGKTYNDDLIHANCKDIYITDVIFSVNDDSCMDFEEALALMKEGHKVKLPSWGGYWSWDQEKETVIMHTKDGEDLDIRETQRVGYTLENILSDEWQIANEENCPQLGGEATFSFGFAIKYLRRGFKVARKGWNGKKQYIQLATGISYKTADGDIVNCEHDAIGNMAIAFCGTSGVQMGWLASQADMLADDWMFVEEENNDSSKY</sequence>
<dbReference type="Pfam" id="PF11195">
    <property type="entry name" value="Tad2-like"/>
    <property type="match status" value="1"/>
</dbReference>
<reference evidence="2 3" key="1">
    <citation type="submission" date="2024-03" db="EMBL/GenBank/DDBJ databases">
        <title>Human intestinal bacterial collection.</title>
        <authorList>
            <person name="Pauvert C."/>
            <person name="Hitch T.C.A."/>
            <person name="Clavel T."/>
        </authorList>
    </citation>
    <scope>NUCLEOTIDE SEQUENCE [LARGE SCALE GENOMIC DNA]</scope>
    <source>
        <strain evidence="2 3">CLA-AA-H190</strain>
    </source>
</reference>
<evidence type="ECO:0000313" key="2">
    <source>
        <dbReference type="EMBL" id="MEQ2365171.1"/>
    </source>
</evidence>
<proteinExistence type="predicted"/>
<name>A0ABV1B5D6_9FIRM</name>
<feature type="domain" description="Thoeris anti-defense 2-like" evidence="1">
    <location>
        <begin position="161"/>
        <end position="242"/>
    </location>
</feature>
<evidence type="ECO:0000313" key="3">
    <source>
        <dbReference type="Proteomes" id="UP001469749"/>
    </source>
</evidence>